<keyword evidence="2 3" id="KW-0175">Coiled coil</keyword>
<feature type="coiled-coil region" evidence="3">
    <location>
        <begin position="162"/>
        <end position="189"/>
    </location>
</feature>
<sequence>MDANMVELLKTENLAFKRKLQSKSEALHILQTQLMNLQHELDHQRSRSRNNSSSQQNYSPNQQNYSPNQPNYSPNQQNHFFSQHNDNGSQNPSKNNLEIANRKLLDENKLLMFDIEDLKQKLNDTNNDLTMLRKQQSMMRNANHVVEKVPNNPTSLENLEQLEHLNRKYLQLEQDLQILLDEKQDLIKQRDIYYDKMQRLNIQIKNLLNISNQNVDFDAIVMENKYLKQRLEDVLNEKKLWNKTVTKYKTMLNNNCQNTGKILSYDQIAKHINSMTSSIALTKQKQPQDQTNLKQICITLLETLTEKNLLLQHQRKTNKLLAQRILELEKQNGPNVNTCDVLLRGYSATGGDAEMMADIEEEEKSPRDANMNKTEEDKDVNNKSSDTQADVKLENMTMETMKKSMGEQDKNKSIDGQKDQDDDREHQITVGYNLINSHEGNVILVNNHDKTKNVKIMGGIVHSIGDTKDILDKHLHENIKNLNHSECGVTEKCKEQIENDNNKAIDSNRPRGNISGVTSPQLHPHGHNTLHDQMTQETKDLDENISFEDHEDIQSLPLELQKLVLQAMKDLEQDEIKSV</sequence>
<dbReference type="PANTHER" id="PTHR21682:SF2">
    <property type="entry name" value="COILED-COIL DOMAIN-CONTAINING PROTEIN 149"/>
    <property type="match status" value="1"/>
</dbReference>
<reference evidence="5" key="1">
    <citation type="submission" date="2021-05" db="EMBL/GenBank/DDBJ databases">
        <authorList>
            <person name="Alioto T."/>
            <person name="Alioto T."/>
            <person name="Gomez Garrido J."/>
        </authorList>
    </citation>
    <scope>NUCLEOTIDE SEQUENCE</scope>
</reference>
<dbReference type="InterPro" id="IPR019179">
    <property type="entry name" value="CC149"/>
</dbReference>
<evidence type="ECO:0000313" key="5">
    <source>
        <dbReference type="EMBL" id="CAG6730350.1"/>
    </source>
</evidence>
<dbReference type="Pfam" id="PF09789">
    <property type="entry name" value="CC149"/>
    <property type="match status" value="1"/>
</dbReference>
<dbReference type="AlphaFoldDB" id="A0A8D9DWZ1"/>
<feature type="compositionally biased region" description="Polar residues" evidence="4">
    <location>
        <begin position="79"/>
        <end position="95"/>
    </location>
</feature>
<evidence type="ECO:0000256" key="2">
    <source>
        <dbReference type="ARBA" id="ARBA00023054"/>
    </source>
</evidence>
<dbReference type="EMBL" id="HBUF01381266">
    <property type="protein sequence ID" value="CAG6730350.1"/>
    <property type="molecule type" value="Transcribed_RNA"/>
</dbReference>
<evidence type="ECO:0000256" key="1">
    <source>
        <dbReference type="ARBA" id="ARBA00005872"/>
    </source>
</evidence>
<feature type="region of interest" description="Disordered" evidence="4">
    <location>
        <begin position="40"/>
        <end position="95"/>
    </location>
</feature>
<feature type="region of interest" description="Disordered" evidence="4">
    <location>
        <begin position="361"/>
        <end position="423"/>
    </location>
</feature>
<feature type="compositionally biased region" description="Low complexity" evidence="4">
    <location>
        <begin position="49"/>
        <end position="78"/>
    </location>
</feature>
<protein>
    <submittedName>
        <fullName evidence="5">Coiled-coil domain-containing protein 149-B</fullName>
    </submittedName>
</protein>
<name>A0A8D9DWZ1_9HEMI</name>
<organism evidence="5">
    <name type="scientific">Cacopsylla melanoneura</name>
    <dbReference type="NCBI Taxonomy" id="428564"/>
    <lineage>
        <taxon>Eukaryota</taxon>
        <taxon>Metazoa</taxon>
        <taxon>Ecdysozoa</taxon>
        <taxon>Arthropoda</taxon>
        <taxon>Hexapoda</taxon>
        <taxon>Insecta</taxon>
        <taxon>Pterygota</taxon>
        <taxon>Neoptera</taxon>
        <taxon>Paraneoptera</taxon>
        <taxon>Hemiptera</taxon>
        <taxon>Sternorrhyncha</taxon>
        <taxon>Psylloidea</taxon>
        <taxon>Psyllidae</taxon>
        <taxon>Psyllinae</taxon>
        <taxon>Cacopsylla</taxon>
    </lineage>
</organism>
<dbReference type="PANTHER" id="PTHR21682">
    <property type="entry name" value="COILED-COIL DOMAIN-CONTAINING PROTEIN 149"/>
    <property type="match status" value="1"/>
</dbReference>
<evidence type="ECO:0000256" key="3">
    <source>
        <dbReference type="SAM" id="Coils"/>
    </source>
</evidence>
<evidence type="ECO:0000256" key="4">
    <source>
        <dbReference type="SAM" id="MobiDB-lite"/>
    </source>
</evidence>
<feature type="coiled-coil region" evidence="3">
    <location>
        <begin position="101"/>
        <end position="135"/>
    </location>
</feature>
<accession>A0A8D9DWZ1</accession>
<proteinExistence type="inferred from homology"/>
<feature type="region of interest" description="Disordered" evidence="4">
    <location>
        <begin position="502"/>
        <end position="530"/>
    </location>
</feature>
<comment type="similarity">
    <text evidence="1">Belongs to the CCDC149 family.</text>
</comment>
<feature type="compositionally biased region" description="Basic and acidic residues" evidence="4">
    <location>
        <begin position="400"/>
        <end position="423"/>
    </location>
</feature>